<dbReference type="CDD" id="cd06339">
    <property type="entry name" value="PBP1_YraM_LppC_lipoprotein-like"/>
    <property type="match status" value="1"/>
</dbReference>
<gene>
    <name evidence="6" type="ORF">C8N44_12161</name>
</gene>
<dbReference type="EMBL" id="QBKN01000021">
    <property type="protein sequence ID" value="PTX45539.1"/>
    <property type="molecule type" value="Genomic_DNA"/>
</dbReference>
<keyword evidence="2 4" id="KW-0732">Signal</keyword>
<name>A0A2T6ANZ6_9RHOB</name>
<dbReference type="RefSeq" id="WP_107977764.1">
    <property type="nucleotide sequence ID" value="NZ_BMEZ01000021.1"/>
</dbReference>
<dbReference type="Pfam" id="PF13458">
    <property type="entry name" value="Peripla_BP_6"/>
    <property type="match status" value="1"/>
</dbReference>
<dbReference type="OrthoDB" id="7210494at2"/>
<reference evidence="6 7" key="1">
    <citation type="submission" date="2018-04" db="EMBL/GenBank/DDBJ databases">
        <title>Genomic Encyclopedia of Archaeal and Bacterial Type Strains, Phase II (KMG-II): from individual species to whole genera.</title>
        <authorList>
            <person name="Goeker M."/>
        </authorList>
    </citation>
    <scope>NUCLEOTIDE SEQUENCE [LARGE SCALE GENOMIC DNA]</scope>
    <source>
        <strain evidence="6 7">DSM 29329</strain>
    </source>
</reference>
<keyword evidence="3" id="KW-0813">Transport</keyword>
<dbReference type="InterPro" id="IPR028081">
    <property type="entry name" value="Leu-bd"/>
</dbReference>
<sequence length="394" mass="40739">MFAATAPFRKAAARAMALLAMVWLAACDATLPAGLGTGPLGNDGPGIRPGETVQVALLVPQSDPQAGPVAQSLENAARMALAETGADIELVVYDTAGQPAQAAARAREAVDAGAKIVLGPLRSETSNAVARAVPEVNVLSFSNTTSIAGGNLFVLGRTFDNIAQRLVDYGVSNGVRNIAVLHTADVPGQVGRNAIQTAAVRGGAQVVASEGYELNTQSLTAALDRIAPVVESGNADGLFLTDGWEAGLAQVFQMAPENGISPDSVQYMGLTRWDVRPDGFNLPGIEGGLFTMPSRSQQTAFENRYRERYGSAPGPLAGLGYDGISAVATLLQDQRRTSLSGSALTRSAGFNGTGGRFRLMADGTNQRALAVATIRNRQVTILDPAPTGFGGAGF</sequence>
<dbReference type="PANTHER" id="PTHR30483:SF6">
    <property type="entry name" value="PERIPLASMIC BINDING PROTEIN OF ABC TRANSPORTER FOR NATURAL AMINO ACIDS"/>
    <property type="match status" value="1"/>
</dbReference>
<proteinExistence type="inferred from homology"/>
<comment type="similarity">
    <text evidence="1">Belongs to the leucine-binding protein family.</text>
</comment>
<organism evidence="6 7">
    <name type="scientific">Allosediminivita pacifica</name>
    <dbReference type="NCBI Taxonomy" id="1267769"/>
    <lineage>
        <taxon>Bacteria</taxon>
        <taxon>Pseudomonadati</taxon>
        <taxon>Pseudomonadota</taxon>
        <taxon>Alphaproteobacteria</taxon>
        <taxon>Rhodobacterales</taxon>
        <taxon>Paracoccaceae</taxon>
        <taxon>Allosediminivita</taxon>
    </lineage>
</organism>
<evidence type="ECO:0000256" key="2">
    <source>
        <dbReference type="ARBA" id="ARBA00022729"/>
    </source>
</evidence>
<dbReference type="PANTHER" id="PTHR30483">
    <property type="entry name" value="LEUCINE-SPECIFIC-BINDING PROTEIN"/>
    <property type="match status" value="1"/>
</dbReference>
<dbReference type="InterPro" id="IPR028082">
    <property type="entry name" value="Peripla_BP_I"/>
</dbReference>
<comment type="caution">
    <text evidence="6">The sequence shown here is derived from an EMBL/GenBank/DDBJ whole genome shotgun (WGS) entry which is preliminary data.</text>
</comment>
<protein>
    <submittedName>
        <fullName evidence="6">Amino acid/amide ABC transporter substrate-binding protein (HAAT family)</fullName>
    </submittedName>
</protein>
<dbReference type="GO" id="GO:0006865">
    <property type="term" value="P:amino acid transport"/>
    <property type="evidence" value="ECO:0007669"/>
    <property type="project" value="UniProtKB-KW"/>
</dbReference>
<keyword evidence="3" id="KW-0029">Amino-acid transport</keyword>
<dbReference type="SUPFAM" id="SSF53822">
    <property type="entry name" value="Periplasmic binding protein-like I"/>
    <property type="match status" value="1"/>
</dbReference>
<dbReference type="Proteomes" id="UP000244069">
    <property type="component" value="Unassembled WGS sequence"/>
</dbReference>
<keyword evidence="7" id="KW-1185">Reference proteome</keyword>
<evidence type="ECO:0000256" key="4">
    <source>
        <dbReference type="SAM" id="SignalP"/>
    </source>
</evidence>
<evidence type="ECO:0000256" key="3">
    <source>
        <dbReference type="ARBA" id="ARBA00022970"/>
    </source>
</evidence>
<dbReference type="Gene3D" id="3.40.50.2300">
    <property type="match status" value="3"/>
</dbReference>
<evidence type="ECO:0000313" key="7">
    <source>
        <dbReference type="Proteomes" id="UP000244069"/>
    </source>
</evidence>
<dbReference type="AlphaFoldDB" id="A0A2T6ANZ6"/>
<feature type="domain" description="Leucine-binding protein" evidence="5">
    <location>
        <begin position="52"/>
        <end position="375"/>
    </location>
</feature>
<feature type="chain" id="PRO_5015524748" evidence="4">
    <location>
        <begin position="26"/>
        <end position="394"/>
    </location>
</feature>
<dbReference type="InterPro" id="IPR051010">
    <property type="entry name" value="BCAA_transport"/>
</dbReference>
<evidence type="ECO:0000256" key="1">
    <source>
        <dbReference type="ARBA" id="ARBA00010062"/>
    </source>
</evidence>
<feature type="signal peptide" evidence="4">
    <location>
        <begin position="1"/>
        <end position="25"/>
    </location>
</feature>
<evidence type="ECO:0000259" key="5">
    <source>
        <dbReference type="Pfam" id="PF13458"/>
    </source>
</evidence>
<accession>A0A2T6ANZ6</accession>
<evidence type="ECO:0000313" key="6">
    <source>
        <dbReference type="EMBL" id="PTX45539.1"/>
    </source>
</evidence>